<evidence type="ECO:0000313" key="1">
    <source>
        <dbReference type="EMBL" id="MFF4771667.1"/>
    </source>
</evidence>
<dbReference type="EMBL" id="JBIAXI010000001">
    <property type="protein sequence ID" value="MFF4771667.1"/>
    <property type="molecule type" value="Genomic_DNA"/>
</dbReference>
<reference evidence="1 2" key="1">
    <citation type="submission" date="2024-10" db="EMBL/GenBank/DDBJ databases">
        <title>The Natural Products Discovery Center: Release of the First 8490 Sequenced Strains for Exploring Actinobacteria Biosynthetic Diversity.</title>
        <authorList>
            <person name="Kalkreuter E."/>
            <person name="Kautsar S.A."/>
            <person name="Yang D."/>
            <person name="Bader C.D."/>
            <person name="Teijaro C.N."/>
            <person name="Fluegel L."/>
            <person name="Davis C.M."/>
            <person name="Simpson J.R."/>
            <person name="Lauterbach L."/>
            <person name="Steele A.D."/>
            <person name="Gui C."/>
            <person name="Meng S."/>
            <person name="Li G."/>
            <person name="Viehrig K."/>
            <person name="Ye F."/>
            <person name="Su P."/>
            <person name="Kiefer A.F."/>
            <person name="Nichols A."/>
            <person name="Cepeda A.J."/>
            <person name="Yan W."/>
            <person name="Fan B."/>
            <person name="Jiang Y."/>
            <person name="Adhikari A."/>
            <person name="Zheng C.-J."/>
            <person name="Schuster L."/>
            <person name="Cowan T.M."/>
            <person name="Smanski M.J."/>
            <person name="Chevrette M.G."/>
            <person name="De Carvalho L.P.S."/>
            <person name="Shen B."/>
        </authorList>
    </citation>
    <scope>NUCLEOTIDE SEQUENCE [LARGE SCALE GENOMIC DNA]</scope>
    <source>
        <strain evidence="1 2">NPDC001281</strain>
    </source>
</reference>
<proteinExistence type="predicted"/>
<keyword evidence="2" id="KW-1185">Reference proteome</keyword>
<name>A0ABW6V0U9_MICFU</name>
<organism evidence="1 2">
    <name type="scientific">Microtetraspora fusca</name>
    <dbReference type="NCBI Taxonomy" id="1997"/>
    <lineage>
        <taxon>Bacteria</taxon>
        <taxon>Bacillati</taxon>
        <taxon>Actinomycetota</taxon>
        <taxon>Actinomycetes</taxon>
        <taxon>Streptosporangiales</taxon>
        <taxon>Streptosporangiaceae</taxon>
        <taxon>Microtetraspora</taxon>
    </lineage>
</organism>
<accession>A0ABW6V0U9</accession>
<protein>
    <submittedName>
        <fullName evidence="1">Uncharacterized protein</fullName>
    </submittedName>
</protein>
<sequence>MSSVTGVMVAHYDELLDELRQLDPYITEAMAWVVVRGRDLRLTVDDVVSRLGGDSGTISRRLPLPPSADPTAAAFEQRGDNVMIVASNTYGFSRPEVLAALTKDAQAWGFWWLVNNAHKLFYAADGHLVTTVQIPDFDGHLPCGGENPQALDSYLDGLRALAEEKCEDDEAGDYGVSYPDWPTALATVEAMTGVRLEASWFMQEQLCVSRVPRLS</sequence>
<comment type="caution">
    <text evidence="1">The sequence shown here is derived from an EMBL/GenBank/DDBJ whole genome shotgun (WGS) entry which is preliminary data.</text>
</comment>
<dbReference type="RefSeq" id="WP_387340271.1">
    <property type="nucleotide sequence ID" value="NZ_JBIAXI010000001.1"/>
</dbReference>
<evidence type="ECO:0000313" key="2">
    <source>
        <dbReference type="Proteomes" id="UP001602119"/>
    </source>
</evidence>
<gene>
    <name evidence="1" type="ORF">ACFY05_02275</name>
</gene>
<dbReference type="Proteomes" id="UP001602119">
    <property type="component" value="Unassembled WGS sequence"/>
</dbReference>